<gene>
    <name evidence="1" type="ORF">HD596_008540</name>
</gene>
<dbReference type="EMBL" id="JACHMB010000001">
    <property type="protein sequence ID" value="MBB5781784.1"/>
    <property type="molecule type" value="Genomic_DNA"/>
</dbReference>
<dbReference type="SUPFAM" id="SSF160379">
    <property type="entry name" value="SP0830-like"/>
    <property type="match status" value="1"/>
</dbReference>
<proteinExistence type="predicted"/>
<dbReference type="AlphaFoldDB" id="A0A7W9LFE1"/>
<dbReference type="Pfam" id="PF08002">
    <property type="entry name" value="DUF1697"/>
    <property type="match status" value="1"/>
</dbReference>
<evidence type="ECO:0000313" key="1">
    <source>
        <dbReference type="EMBL" id="MBB5781784.1"/>
    </source>
</evidence>
<dbReference type="Proteomes" id="UP000579153">
    <property type="component" value="Unassembled WGS sequence"/>
</dbReference>
<sequence>MPTAFVVFYRNMNLGHPNSPTRAMLEDALRAAGASSARSFQTNGTVLIEVGDTSPREVVNRAAPRLLTVSGYGDAVFVRPLDQLAAILERDPFAGSGDEHIYRETFTFFDSVQEFGAPLPWTNDRGDVRIIEIGGGVALSVIKRIATRVGSPTAEVEARLKVPATTRTARTVKRLVKRFTEPVTDPAHSYGERQ</sequence>
<evidence type="ECO:0000313" key="2">
    <source>
        <dbReference type="Proteomes" id="UP000579153"/>
    </source>
</evidence>
<accession>A0A7W9LFE1</accession>
<keyword evidence="2" id="KW-1185">Reference proteome</keyword>
<reference evidence="1 2" key="1">
    <citation type="submission" date="2020-08" db="EMBL/GenBank/DDBJ databases">
        <title>Sequencing the genomes of 1000 actinobacteria strains.</title>
        <authorList>
            <person name="Klenk H.-P."/>
        </authorList>
    </citation>
    <scope>NUCLEOTIDE SEQUENCE [LARGE SCALE GENOMIC DNA]</scope>
    <source>
        <strain evidence="1 2">DSM 45507</strain>
    </source>
</reference>
<organism evidence="1 2">
    <name type="scientific">Nonomuraea jabiensis</name>
    <dbReference type="NCBI Taxonomy" id="882448"/>
    <lineage>
        <taxon>Bacteria</taxon>
        <taxon>Bacillati</taxon>
        <taxon>Actinomycetota</taxon>
        <taxon>Actinomycetes</taxon>
        <taxon>Streptosporangiales</taxon>
        <taxon>Streptosporangiaceae</taxon>
        <taxon>Nonomuraea</taxon>
    </lineage>
</organism>
<dbReference type="RefSeq" id="WP_185075015.1">
    <property type="nucleotide sequence ID" value="NZ_JACHMB010000001.1"/>
</dbReference>
<protein>
    <submittedName>
        <fullName evidence="1">Uncharacterized protein (DUF1697 family)</fullName>
    </submittedName>
</protein>
<name>A0A7W9LFE1_9ACTN</name>
<comment type="caution">
    <text evidence="1">The sequence shown here is derived from an EMBL/GenBank/DDBJ whole genome shotgun (WGS) entry which is preliminary data.</text>
</comment>
<dbReference type="InterPro" id="IPR012545">
    <property type="entry name" value="DUF1697"/>
</dbReference>